<sequence>METQSASVPPSHRTPQVSSPLFVPMPSRHFSQASPFPSRFSALLRRHPAAHASLFVLSVVALLVSPSCLYTSALLRHAPRDSAASGASSACTASSREFSSVSSFASSAPAASSFNALATVRPFLSGASPSEPPAVLSVDPEVLPSPASLLASPASAFFRLLSKLPLSSRRFRSQQQPADDGGEERSLWLRFSQAGPEGSWKAKVQRAAVIVKGQVAQQIRKHRPELRRLVQGLLQMFFQCLRSFLGVYILGLSVLMLPFCASSASRFESAVNRVPLNDPYLLSQLDLPEDASPSLFGLPYYDVTIGPTPAAHIAALSAEREKGSAGREHSSAENTLSSLASDERDSLAPEPLAADGLHTQEGEDAGSGSAETTETARRRRAGRPRATDAFADAASKTFLKGWWVPAEDRKAQKAILCAHGWMANRQACLPFLGVAKKIGLQRDHSFLLFDMKNSGESSRAADCVSDEGTGCAAAASRGEAGGFCTDAFPVISSSDAGDALLGCQAAKDLVQALLWMKKTHNVSTVSIYAQGVSAMGTMLLVGQYRDRLESEFGITIDRIVFDSPVCNARDAVANQPLTACIAKSAKWLHDVLMWAVNQRRGQELRRMRASLLLPSLRPVKKLVLTSRDDELAPWETVEKEMMLLPEADRPEWTYVFPSGAHCDLIRTNPEAYSQVLRAFYSDPSFLGRLWAKIVGKRAPVSSLSGVQALGPHDFTLCAEREEREKEKREREKDKAHEAETRAQLGRKKLAIAAVASVIDALSYM</sequence>
<evidence type="ECO:0000313" key="2">
    <source>
        <dbReference type="EMBL" id="KFH00765.1"/>
    </source>
</evidence>
<dbReference type="OrthoDB" id="364221at2759"/>
<feature type="compositionally biased region" description="Basic and acidic residues" evidence="1">
    <location>
        <begin position="318"/>
        <end position="331"/>
    </location>
</feature>
<feature type="region of interest" description="Disordered" evidence="1">
    <location>
        <begin position="721"/>
        <end position="741"/>
    </location>
</feature>
<dbReference type="EMBL" id="AEYJ02001605">
    <property type="protein sequence ID" value="KFH00765.1"/>
    <property type="molecule type" value="Genomic_DNA"/>
</dbReference>
<dbReference type="AlphaFoldDB" id="A0A086PK83"/>
<dbReference type="InterPro" id="IPR029058">
    <property type="entry name" value="AB_hydrolase_fold"/>
</dbReference>
<reference evidence="2 3" key="1">
    <citation type="submission" date="2014-08" db="EMBL/GenBank/DDBJ databases">
        <authorList>
            <person name="Sibley D."/>
            <person name="Venepally P."/>
            <person name="Karamycheva S."/>
            <person name="Hadjithomas M."/>
            <person name="Khan A."/>
            <person name="Brunk B."/>
            <person name="Roos D."/>
            <person name="Caler E."/>
            <person name="Lorenzi H."/>
        </authorList>
    </citation>
    <scope>NUCLEOTIDE SEQUENCE [LARGE SCALE GENOMIC DNA]</scope>
    <source>
        <strain evidence="2 3">VAND</strain>
    </source>
</reference>
<dbReference type="Gene3D" id="3.40.50.1820">
    <property type="entry name" value="alpha/beta hydrolase"/>
    <property type="match status" value="1"/>
</dbReference>
<feature type="region of interest" description="Disordered" evidence="1">
    <location>
        <begin position="357"/>
        <end position="387"/>
    </location>
</feature>
<dbReference type="SUPFAM" id="SSF53474">
    <property type="entry name" value="alpha/beta-Hydrolases"/>
    <property type="match status" value="1"/>
</dbReference>
<dbReference type="Proteomes" id="UP000028840">
    <property type="component" value="Unassembled WGS sequence"/>
</dbReference>
<accession>A0A086PK83</accession>
<organism evidence="2 3">
    <name type="scientific">Toxoplasma gondii VAND</name>
    <dbReference type="NCBI Taxonomy" id="933077"/>
    <lineage>
        <taxon>Eukaryota</taxon>
        <taxon>Sar</taxon>
        <taxon>Alveolata</taxon>
        <taxon>Apicomplexa</taxon>
        <taxon>Conoidasida</taxon>
        <taxon>Coccidia</taxon>
        <taxon>Eucoccidiorida</taxon>
        <taxon>Eimeriorina</taxon>
        <taxon>Sarcocystidae</taxon>
        <taxon>Toxoplasma</taxon>
    </lineage>
</organism>
<name>A0A086PK83_TOXGO</name>
<proteinExistence type="predicted"/>
<comment type="caution">
    <text evidence="2">The sequence shown here is derived from an EMBL/GenBank/DDBJ whole genome shotgun (WGS) entry which is preliminary data.</text>
</comment>
<feature type="compositionally biased region" description="Basic and acidic residues" evidence="1">
    <location>
        <begin position="721"/>
        <end position="740"/>
    </location>
</feature>
<reference evidence="2 3" key="2">
    <citation type="journal article" date="2015" name="Eukaryot. Cell">
        <title>Genetic mapping reveals that sinefungin resistance in Toxoplasma gondii is controlled by a putative amino acid transporter locus that can be used as a negative selectable marker.</title>
        <authorList>
            <person name="Behnke M.S."/>
            <person name="Khan A."/>
            <person name="Sibley L.D."/>
        </authorList>
    </citation>
    <scope>NUCLEOTIDE SEQUENCE [LARGE SCALE GENOMIC DNA]</scope>
    <source>
        <strain evidence="2 3">VAND</strain>
    </source>
</reference>
<feature type="region of interest" description="Disordered" evidence="1">
    <location>
        <begin position="317"/>
        <end position="345"/>
    </location>
</feature>
<evidence type="ECO:0000256" key="1">
    <source>
        <dbReference type="SAM" id="MobiDB-lite"/>
    </source>
</evidence>
<gene>
    <name evidence="2" type="ORF">TGVAND_256840</name>
</gene>
<evidence type="ECO:0000313" key="3">
    <source>
        <dbReference type="Proteomes" id="UP000028840"/>
    </source>
</evidence>
<protein>
    <submittedName>
        <fullName evidence="2">Uncharacterized protein</fullName>
    </submittedName>
</protein>
<dbReference type="VEuPathDB" id="ToxoDB:TGVAND_256840"/>